<dbReference type="Proteomes" id="UP000521943">
    <property type="component" value="Unassembled WGS sequence"/>
</dbReference>
<keyword evidence="3" id="KW-1185">Reference proteome</keyword>
<evidence type="ECO:0000313" key="2">
    <source>
        <dbReference type="EMBL" id="KAF6746713.1"/>
    </source>
</evidence>
<reference evidence="2 3" key="1">
    <citation type="submission" date="2020-07" db="EMBL/GenBank/DDBJ databases">
        <title>Comparative genomics of pyrophilous fungi reveals a link between fire events and developmental genes.</title>
        <authorList>
            <consortium name="DOE Joint Genome Institute"/>
            <person name="Steindorff A.S."/>
            <person name="Carver A."/>
            <person name="Calhoun S."/>
            <person name="Stillman K."/>
            <person name="Liu H."/>
            <person name="Lipzen A."/>
            <person name="Pangilinan J."/>
            <person name="Labutti K."/>
            <person name="Bruns T.D."/>
            <person name="Grigoriev I.V."/>
        </authorList>
    </citation>
    <scope>NUCLEOTIDE SEQUENCE [LARGE SCALE GENOMIC DNA]</scope>
    <source>
        <strain evidence="2 3">CBS 144469</strain>
    </source>
</reference>
<name>A0A8H6HGS4_9AGAR</name>
<dbReference type="OrthoDB" id="3269456at2759"/>
<organism evidence="2 3">
    <name type="scientific">Ephemerocybe angulata</name>
    <dbReference type="NCBI Taxonomy" id="980116"/>
    <lineage>
        <taxon>Eukaryota</taxon>
        <taxon>Fungi</taxon>
        <taxon>Dikarya</taxon>
        <taxon>Basidiomycota</taxon>
        <taxon>Agaricomycotina</taxon>
        <taxon>Agaricomycetes</taxon>
        <taxon>Agaricomycetidae</taxon>
        <taxon>Agaricales</taxon>
        <taxon>Agaricineae</taxon>
        <taxon>Psathyrellaceae</taxon>
        <taxon>Ephemerocybe</taxon>
    </lineage>
</organism>
<feature type="compositionally biased region" description="Basic and acidic residues" evidence="1">
    <location>
        <begin position="295"/>
        <end position="304"/>
    </location>
</feature>
<dbReference type="AlphaFoldDB" id="A0A8H6HGS4"/>
<evidence type="ECO:0000256" key="1">
    <source>
        <dbReference type="SAM" id="MobiDB-lite"/>
    </source>
</evidence>
<protein>
    <submittedName>
        <fullName evidence="2">Uncharacterized protein</fullName>
    </submittedName>
</protein>
<feature type="region of interest" description="Disordered" evidence="1">
    <location>
        <begin position="265"/>
        <end position="304"/>
    </location>
</feature>
<accession>A0A8H6HGS4</accession>
<dbReference type="EMBL" id="JACGCI010000089">
    <property type="protein sequence ID" value="KAF6746713.1"/>
    <property type="molecule type" value="Genomic_DNA"/>
</dbReference>
<proteinExistence type="predicted"/>
<sequence>MSLSSSYDTTAASLLLETLALERAKDKVAGVHMATTKGVRDSLVMRFDGQRLTQALQDSISCLARVVDYGNTKRLVFKNNGLEEEELVWHVQGIISSSDLPPFYPTGRTSPQHLVEPSQCLLPPTFVDEDQDGTFMDASNRYFSSRHDNRGGDPVEMTDTIDPTGSLAKMANDTHYYGEENVVQYLERVQTEHGKKKSTVEIQPVNFKRGDIVEIQVTISAVKLQKAQWKLIATLRCITLLDGRFAQSTLRNHVKFGCGMERNLTSRPLKRRSGADPDTADEHGSDMENTTSKIRKMDIDPSEE</sequence>
<evidence type="ECO:0000313" key="3">
    <source>
        <dbReference type="Proteomes" id="UP000521943"/>
    </source>
</evidence>
<gene>
    <name evidence="2" type="ORF">DFP72DRAFT_855071</name>
</gene>
<comment type="caution">
    <text evidence="2">The sequence shown here is derived from an EMBL/GenBank/DDBJ whole genome shotgun (WGS) entry which is preliminary data.</text>
</comment>